<sequence>MSTGNKFLLMHEADANLNKMGFYHYGQPGAVSNRSLLCEAFDGFSESSKTTGMYDFSIENTRLSLLGACTGGSFHLLLARYSSHKISDGCENRFLYHFVENSLISYDLMKKSNRVLPSLQQLFVVIHLIGKISYTFIDSSGNDESQRFYVTKGKYYIEEGQRIFKDRQKSHLQSFYSKSAEIFPRLCVNMQRLVDAMLVLFEMKKNNDLQFAQIVDQAFIVKAKYYIEKHLTFVKHNNDDVVSYVSLETCHITANLFDNYLFKCTLNLFNLEQSLNEPSVPSTQFRTLVAEKPSMEKRILQLPFQFFLRSDLKQPSTNENGRKTNAPFHHLDSNSLNNMLNRLVNQKLLRLGNFISRPRAQQTHSFMKNPIPIEPSEREQFLQCLEEYKINADEYGNLLARSSLPNNCTLLPEAEHILTTKIEHRDDCIKYNLISAEEFYDSIGLQYVKTYIFFLLVNLNNDQPSHDSVRLNPANIANTTDRYSTIPIPALVIRNKDSHDKDQPFDINDRDDILVHNNGETLTHTSETNVILDNNHDTNLISNHHQNFFENNLNMAQAGQTQVTELIENNEKTPDVQQKDFDHNRATIDCQTTQSINHVEPETAKKTTPNNHPPDVKACVKAVLQYPSIILSASDIALATRHYPGVIRERSIQLMIHKHLLREDNYFVRKLSKSMKMTKGFVKQVPRVNDEQSRFDLITALNEFGITWTLFQSFFDLTRNGFHTTTQLLLNQTAETLLDSEDYRGYVNYDKRAVFRPIENMLIEQDELEYGDNVTGIEPFESAAKESRKRTKSQAISQSKRKKK</sequence>
<keyword evidence="3" id="KW-1185">Reference proteome</keyword>
<evidence type="ECO:0000313" key="3">
    <source>
        <dbReference type="Proteomes" id="UP000663828"/>
    </source>
</evidence>
<organism evidence="2 3">
    <name type="scientific">Adineta ricciae</name>
    <name type="common">Rotifer</name>
    <dbReference type="NCBI Taxonomy" id="249248"/>
    <lineage>
        <taxon>Eukaryota</taxon>
        <taxon>Metazoa</taxon>
        <taxon>Spiralia</taxon>
        <taxon>Gnathifera</taxon>
        <taxon>Rotifera</taxon>
        <taxon>Eurotatoria</taxon>
        <taxon>Bdelloidea</taxon>
        <taxon>Adinetida</taxon>
        <taxon>Adinetidae</taxon>
        <taxon>Adineta</taxon>
    </lineage>
</organism>
<reference evidence="2" key="1">
    <citation type="submission" date="2021-02" db="EMBL/GenBank/DDBJ databases">
        <authorList>
            <person name="Nowell W R."/>
        </authorList>
    </citation>
    <scope>NUCLEOTIDE SEQUENCE</scope>
</reference>
<evidence type="ECO:0000313" key="2">
    <source>
        <dbReference type="EMBL" id="CAF1159973.1"/>
    </source>
</evidence>
<evidence type="ECO:0000256" key="1">
    <source>
        <dbReference type="SAM" id="MobiDB-lite"/>
    </source>
</evidence>
<accession>A0A814TCQ0</accession>
<dbReference type="EMBL" id="CAJNOR010001537">
    <property type="protein sequence ID" value="CAF1159973.1"/>
    <property type="molecule type" value="Genomic_DNA"/>
</dbReference>
<gene>
    <name evidence="2" type="ORF">XAT740_LOCUS21428</name>
</gene>
<dbReference type="Proteomes" id="UP000663828">
    <property type="component" value="Unassembled WGS sequence"/>
</dbReference>
<protein>
    <submittedName>
        <fullName evidence="2">Uncharacterized protein</fullName>
    </submittedName>
</protein>
<name>A0A814TCQ0_ADIRI</name>
<feature type="region of interest" description="Disordered" evidence="1">
    <location>
        <begin position="781"/>
        <end position="804"/>
    </location>
</feature>
<dbReference type="AlphaFoldDB" id="A0A814TCQ0"/>
<comment type="caution">
    <text evidence="2">The sequence shown here is derived from an EMBL/GenBank/DDBJ whole genome shotgun (WGS) entry which is preliminary data.</text>
</comment>
<proteinExistence type="predicted"/>